<dbReference type="InterPro" id="IPR002048">
    <property type="entry name" value="EF_hand_dom"/>
</dbReference>
<proteinExistence type="predicted"/>
<dbReference type="PROSITE" id="PS50222">
    <property type="entry name" value="EF_HAND_2"/>
    <property type="match status" value="1"/>
</dbReference>
<name>A0ABP0RVN7_9DINO</name>
<dbReference type="EMBL" id="CAXAMN010026650">
    <property type="protein sequence ID" value="CAK9104715.1"/>
    <property type="molecule type" value="Genomic_DNA"/>
</dbReference>
<evidence type="ECO:0000259" key="2">
    <source>
        <dbReference type="PROSITE" id="PS50222"/>
    </source>
</evidence>
<dbReference type="Proteomes" id="UP001642484">
    <property type="component" value="Unassembled WGS sequence"/>
</dbReference>
<comment type="caution">
    <text evidence="4">The sequence shown here is derived from an EMBL/GenBank/DDBJ whole genome shotgun (WGS) entry which is preliminary data.</text>
</comment>
<dbReference type="Gene3D" id="1.10.238.10">
    <property type="entry name" value="EF-hand"/>
    <property type="match status" value="1"/>
</dbReference>
<protein>
    <recommendedName>
        <fullName evidence="2">EF-hand domain-containing protein</fullName>
    </recommendedName>
</protein>
<dbReference type="InterPro" id="IPR011992">
    <property type="entry name" value="EF-hand-dom_pair"/>
</dbReference>
<accession>A0ABP0RVN7</accession>
<dbReference type="SUPFAM" id="SSF47473">
    <property type="entry name" value="EF-hand"/>
    <property type="match status" value="1"/>
</dbReference>
<evidence type="ECO:0000256" key="1">
    <source>
        <dbReference type="SAM" id="MobiDB-lite"/>
    </source>
</evidence>
<evidence type="ECO:0000313" key="5">
    <source>
        <dbReference type="Proteomes" id="UP001642484"/>
    </source>
</evidence>
<sequence>MPPSHCAVDAHRQEADRLGAPKPKDGNDMKMTSEKDLQAAFQMLDIDKDGKLTTPQAIDFLICAGWCLPEDELQEALGQAKRPWTLEELVDVLRQLKGSKKENLTAAKLSQALLSLSDHESLGLHHLTEVVCTSRTAAMTPDELEDLLEGLGVFDENMDCPALAKRIMDSVCDPPSERARLPTSIQKNTERCLHHRVSHARGDLDSRDCLSTGEVGAKLGGYEHWISEAALRLGATAIPAQPFSSFGSTSLRRSFGDGFDHT</sequence>
<feature type="region of interest" description="Disordered" evidence="1">
    <location>
        <begin position="1"/>
        <end position="30"/>
    </location>
</feature>
<organism evidence="4 5">
    <name type="scientific">Durusdinium trenchii</name>
    <dbReference type="NCBI Taxonomy" id="1381693"/>
    <lineage>
        <taxon>Eukaryota</taxon>
        <taxon>Sar</taxon>
        <taxon>Alveolata</taxon>
        <taxon>Dinophyceae</taxon>
        <taxon>Suessiales</taxon>
        <taxon>Symbiodiniaceae</taxon>
        <taxon>Durusdinium</taxon>
    </lineage>
</organism>
<keyword evidence="5" id="KW-1185">Reference proteome</keyword>
<feature type="compositionally biased region" description="Basic and acidic residues" evidence="1">
    <location>
        <begin position="8"/>
        <end position="30"/>
    </location>
</feature>
<reference evidence="4 5" key="1">
    <citation type="submission" date="2024-02" db="EMBL/GenBank/DDBJ databases">
        <authorList>
            <person name="Chen Y."/>
            <person name="Shah S."/>
            <person name="Dougan E. K."/>
            <person name="Thang M."/>
            <person name="Chan C."/>
        </authorList>
    </citation>
    <scope>NUCLEOTIDE SEQUENCE [LARGE SCALE GENOMIC DNA]</scope>
</reference>
<gene>
    <name evidence="3" type="ORF">CCMP2556_LOCUS49028</name>
    <name evidence="4" type="ORF">CCMP2556_LOCUS49058</name>
</gene>
<evidence type="ECO:0000313" key="4">
    <source>
        <dbReference type="EMBL" id="CAK9104715.1"/>
    </source>
</evidence>
<evidence type="ECO:0000313" key="3">
    <source>
        <dbReference type="EMBL" id="CAK9104623.1"/>
    </source>
</evidence>
<feature type="domain" description="EF-hand" evidence="2">
    <location>
        <begin position="32"/>
        <end position="67"/>
    </location>
</feature>
<dbReference type="EMBL" id="CAXAMN010026639">
    <property type="protein sequence ID" value="CAK9104623.1"/>
    <property type="molecule type" value="Genomic_DNA"/>
</dbReference>